<dbReference type="EMBL" id="SJPN01000001">
    <property type="protein sequence ID" value="TWU07927.1"/>
    <property type="molecule type" value="Genomic_DNA"/>
</dbReference>
<dbReference type="GO" id="GO:0005507">
    <property type="term" value="F:copper ion binding"/>
    <property type="evidence" value="ECO:0007669"/>
    <property type="project" value="TreeGrafter"/>
</dbReference>
<dbReference type="PANTHER" id="PTHR23419">
    <property type="entry name" value="DIVALENT CATION TOLERANCE CUTA-RELATED"/>
    <property type="match status" value="1"/>
</dbReference>
<accession>A0A5C6B7Z0</accession>
<evidence type="ECO:0000256" key="1">
    <source>
        <dbReference type="ARBA" id="ARBA00010169"/>
    </source>
</evidence>
<evidence type="ECO:0000313" key="2">
    <source>
        <dbReference type="EMBL" id="TWU07927.1"/>
    </source>
</evidence>
<dbReference type="InterPro" id="IPR015867">
    <property type="entry name" value="N-reg_PII/ATP_PRibTrfase_C"/>
</dbReference>
<evidence type="ECO:0000313" key="3">
    <source>
        <dbReference type="Proteomes" id="UP000320176"/>
    </source>
</evidence>
<comment type="caution">
    <text evidence="2">The sequence shown here is derived from an EMBL/GenBank/DDBJ whole genome shotgun (WGS) entry which is preliminary data.</text>
</comment>
<dbReference type="InterPro" id="IPR011322">
    <property type="entry name" value="N-reg_PII-like_a/b"/>
</dbReference>
<sequence>MGRTDQAEQLVSELISRKLAACVQIDAPIISHYQWQGQLHRDEEIRLTIKTSRDVATTLMQTLRELHPYDQPQIVMVQSTHVDAGYAAWVRESTV</sequence>
<reference evidence="2 3" key="1">
    <citation type="submission" date="2019-02" db="EMBL/GenBank/DDBJ databases">
        <title>Deep-cultivation of Planctomycetes and their phenomic and genomic characterization uncovers novel biology.</title>
        <authorList>
            <person name="Wiegand S."/>
            <person name="Jogler M."/>
            <person name="Boedeker C."/>
            <person name="Pinto D."/>
            <person name="Vollmers J."/>
            <person name="Rivas-Marin E."/>
            <person name="Kohn T."/>
            <person name="Peeters S.H."/>
            <person name="Heuer A."/>
            <person name="Rast P."/>
            <person name="Oberbeckmann S."/>
            <person name="Bunk B."/>
            <person name="Jeske O."/>
            <person name="Meyerdierks A."/>
            <person name="Storesund J.E."/>
            <person name="Kallscheuer N."/>
            <person name="Luecker S."/>
            <person name="Lage O.M."/>
            <person name="Pohl T."/>
            <person name="Merkel B.J."/>
            <person name="Hornburger P."/>
            <person name="Mueller R.-W."/>
            <person name="Bruemmer F."/>
            <person name="Labrenz M."/>
            <person name="Spormann A.M."/>
            <person name="Op Den Camp H."/>
            <person name="Overmann J."/>
            <person name="Amann R."/>
            <person name="Jetten M.S.M."/>
            <person name="Mascher T."/>
            <person name="Medema M.H."/>
            <person name="Devos D.P."/>
            <person name="Kaster A.-K."/>
            <person name="Ovreas L."/>
            <person name="Rohde M."/>
            <person name="Galperin M.Y."/>
            <person name="Jogler C."/>
        </authorList>
    </citation>
    <scope>NUCLEOTIDE SEQUENCE [LARGE SCALE GENOMIC DNA]</scope>
    <source>
        <strain evidence="2 3">Pla52n</strain>
    </source>
</reference>
<dbReference type="Proteomes" id="UP000320176">
    <property type="component" value="Unassembled WGS sequence"/>
</dbReference>
<proteinExistence type="inferred from homology"/>
<comment type="similarity">
    <text evidence="1">Belongs to the CutA family.</text>
</comment>
<dbReference type="GO" id="GO:0010038">
    <property type="term" value="P:response to metal ion"/>
    <property type="evidence" value="ECO:0007669"/>
    <property type="project" value="InterPro"/>
</dbReference>
<dbReference type="Gene3D" id="3.30.70.120">
    <property type="match status" value="1"/>
</dbReference>
<dbReference type="SUPFAM" id="SSF54913">
    <property type="entry name" value="GlnB-like"/>
    <property type="match status" value="1"/>
</dbReference>
<dbReference type="InterPro" id="IPR004323">
    <property type="entry name" value="Ion_tolerance_CutA"/>
</dbReference>
<organism evidence="2 3">
    <name type="scientific">Stieleria varia</name>
    <dbReference type="NCBI Taxonomy" id="2528005"/>
    <lineage>
        <taxon>Bacteria</taxon>
        <taxon>Pseudomonadati</taxon>
        <taxon>Planctomycetota</taxon>
        <taxon>Planctomycetia</taxon>
        <taxon>Pirellulales</taxon>
        <taxon>Pirellulaceae</taxon>
        <taxon>Stieleria</taxon>
    </lineage>
</organism>
<gene>
    <name evidence="2" type="primary">cutA</name>
    <name evidence="2" type="ORF">Pla52n_05040</name>
</gene>
<dbReference type="AlphaFoldDB" id="A0A5C6B7Z0"/>
<keyword evidence="3" id="KW-1185">Reference proteome</keyword>
<dbReference type="Pfam" id="PF03091">
    <property type="entry name" value="CutA1"/>
    <property type="match status" value="1"/>
</dbReference>
<dbReference type="PANTHER" id="PTHR23419:SF8">
    <property type="entry name" value="FI09726P"/>
    <property type="match status" value="1"/>
</dbReference>
<name>A0A5C6B7Z0_9BACT</name>
<protein>
    <submittedName>
        <fullName evidence="2">Divalent-cation tolerance protein CutA</fullName>
    </submittedName>
</protein>